<dbReference type="InterPro" id="IPR036188">
    <property type="entry name" value="FAD/NAD-bd_sf"/>
</dbReference>
<feature type="domain" description="FAD/NAD(P)-binding" evidence="11">
    <location>
        <begin position="374"/>
        <end position="598"/>
    </location>
</feature>
<dbReference type="SUPFAM" id="SSF51905">
    <property type="entry name" value="FAD/NAD(P)-binding domain"/>
    <property type="match status" value="1"/>
</dbReference>
<dbReference type="GO" id="GO:0046872">
    <property type="term" value="F:metal ion binding"/>
    <property type="evidence" value="ECO:0007669"/>
    <property type="project" value="UniProtKB-KW"/>
</dbReference>
<evidence type="ECO:0000256" key="8">
    <source>
        <dbReference type="ARBA" id="ARBA00023004"/>
    </source>
</evidence>
<dbReference type="Gene3D" id="3.50.50.60">
    <property type="entry name" value="FAD/NAD(P)-binding domain"/>
    <property type="match status" value="1"/>
</dbReference>
<dbReference type="EMBL" id="BOMY01000039">
    <property type="protein sequence ID" value="GIF23315.1"/>
    <property type="molecule type" value="Genomic_DNA"/>
</dbReference>
<keyword evidence="13" id="KW-1185">Reference proteome</keyword>
<dbReference type="Gene3D" id="3.40.50.720">
    <property type="entry name" value="NAD(P)-binding Rossmann-like Domain"/>
    <property type="match status" value="1"/>
</dbReference>
<dbReference type="CDD" id="cd02803">
    <property type="entry name" value="OYE_like_FMN_family"/>
    <property type="match status" value="1"/>
</dbReference>
<evidence type="ECO:0000313" key="12">
    <source>
        <dbReference type="EMBL" id="GIF23315.1"/>
    </source>
</evidence>
<dbReference type="GO" id="GO:0010181">
    <property type="term" value="F:FMN binding"/>
    <property type="evidence" value="ECO:0007669"/>
    <property type="project" value="InterPro"/>
</dbReference>
<dbReference type="RefSeq" id="WP_203811216.1">
    <property type="nucleotide sequence ID" value="NZ_BOMY01000039.1"/>
</dbReference>
<sequence>MTRPERLGEPLVVGTRRLRNRVVLPPMERNYGTADGRVTADYIGYLSARAAGGAGLVFTEATYVRADGRGRVRQLGAHSDHVLPGLRSLAAAIHAEGALLGVELNHAGRVAEASVSGFQPVAPSPVPFRGSRPRELATEEVAGIVDAFGAAAWRCARAGVDVLEVHAAHGYLIHQFLSPRTNRRADRYAEPTLFLAEVLATVRAAAPDLAVFLRLSAFEGVPGGLDADATRSLAGRLPLDLIDVLDISAGCYEAGEWMVQPGEVERGVLAPYAARYRDLGKPVCVAGRIPTAQEAERILRSGAADLVAVGRAQHADPAWTNAALAGRRPRPCIGCNQGCIDALHTQQPIWCLANPAVSVPPVSVPAPQPAGGRRVLVVGAGVAGLEAARTAALAGHDVTIVEAGDKIGGQFRLAASLPSKPEFGRLLDWYAAELRRLAVDVRLSTRADPAIIRGLTPDTVVVATGGVGRRPSVPGVTGSRVVDLLDWVAGPARVAAGEVVTVWGADRAGVAVADQAAAVGHRVLLLTAAGELAPEAGPREKGLMVRRLTENPDVEIRRETTLESIEDDRLLLGHGGEREWCAARGPVVVAQGIVPRQVEARGAWRTVVLDAAADAAEAIRRGAGVSP</sequence>
<evidence type="ECO:0000256" key="6">
    <source>
        <dbReference type="ARBA" id="ARBA00022723"/>
    </source>
</evidence>
<dbReference type="AlphaFoldDB" id="A0A919TWI5"/>
<keyword evidence="9" id="KW-0411">Iron-sulfur</keyword>
<accession>A0A919TWI5</accession>
<dbReference type="SUPFAM" id="SSF51395">
    <property type="entry name" value="FMN-linked oxidoreductases"/>
    <property type="match status" value="1"/>
</dbReference>
<dbReference type="PANTHER" id="PTHR42917:SF2">
    <property type="entry name" value="2,4-DIENOYL-COA REDUCTASE [(2E)-ENOYL-COA-PRODUCING]"/>
    <property type="match status" value="1"/>
</dbReference>
<evidence type="ECO:0000256" key="3">
    <source>
        <dbReference type="ARBA" id="ARBA00011048"/>
    </source>
</evidence>
<dbReference type="InterPro" id="IPR001155">
    <property type="entry name" value="OxRdtase_FMN_N"/>
</dbReference>
<keyword evidence="5" id="KW-0288">FMN</keyword>
<evidence type="ECO:0000256" key="2">
    <source>
        <dbReference type="ARBA" id="ARBA00001966"/>
    </source>
</evidence>
<keyword evidence="8" id="KW-0408">Iron</keyword>
<evidence type="ECO:0000256" key="7">
    <source>
        <dbReference type="ARBA" id="ARBA00023002"/>
    </source>
</evidence>
<dbReference type="Pfam" id="PF00724">
    <property type="entry name" value="Oxidored_FMN"/>
    <property type="match status" value="1"/>
</dbReference>
<dbReference type="Gene3D" id="3.20.20.70">
    <property type="entry name" value="Aldolase class I"/>
    <property type="match status" value="1"/>
</dbReference>
<comment type="cofactor">
    <cofactor evidence="2">
        <name>[4Fe-4S] cluster</name>
        <dbReference type="ChEBI" id="CHEBI:49883"/>
    </cofactor>
</comment>
<evidence type="ECO:0000256" key="5">
    <source>
        <dbReference type="ARBA" id="ARBA00022643"/>
    </source>
</evidence>
<dbReference type="Pfam" id="PF07992">
    <property type="entry name" value="Pyr_redox_2"/>
    <property type="match status" value="1"/>
</dbReference>
<dbReference type="InterPro" id="IPR013785">
    <property type="entry name" value="Aldolase_TIM"/>
</dbReference>
<dbReference type="PRINTS" id="PR00368">
    <property type="entry name" value="FADPNR"/>
</dbReference>
<dbReference type="Proteomes" id="UP000623608">
    <property type="component" value="Unassembled WGS sequence"/>
</dbReference>
<dbReference type="GO" id="GO:0051536">
    <property type="term" value="F:iron-sulfur cluster binding"/>
    <property type="evidence" value="ECO:0007669"/>
    <property type="project" value="UniProtKB-KW"/>
</dbReference>
<proteinExistence type="inferred from homology"/>
<name>A0A919TWI5_9ACTN</name>
<dbReference type="InterPro" id="IPR051793">
    <property type="entry name" value="NADH:flavin_oxidoreductase"/>
</dbReference>
<gene>
    <name evidence="12" type="ORF">Ate02nite_60450</name>
</gene>
<evidence type="ECO:0000259" key="10">
    <source>
        <dbReference type="Pfam" id="PF00724"/>
    </source>
</evidence>
<dbReference type="GO" id="GO:0016491">
    <property type="term" value="F:oxidoreductase activity"/>
    <property type="evidence" value="ECO:0007669"/>
    <property type="project" value="UniProtKB-KW"/>
</dbReference>
<evidence type="ECO:0000259" key="11">
    <source>
        <dbReference type="Pfam" id="PF07992"/>
    </source>
</evidence>
<dbReference type="SUPFAM" id="SSF51971">
    <property type="entry name" value="Nucleotide-binding domain"/>
    <property type="match status" value="1"/>
</dbReference>
<dbReference type="PANTHER" id="PTHR42917">
    <property type="entry name" value="2,4-DIENOYL-COA REDUCTASE"/>
    <property type="match status" value="1"/>
</dbReference>
<keyword evidence="6" id="KW-0479">Metal-binding</keyword>
<evidence type="ECO:0000256" key="1">
    <source>
        <dbReference type="ARBA" id="ARBA00001917"/>
    </source>
</evidence>
<evidence type="ECO:0000313" key="13">
    <source>
        <dbReference type="Proteomes" id="UP000623608"/>
    </source>
</evidence>
<keyword evidence="4" id="KW-0285">Flavoprotein</keyword>
<reference evidence="12" key="1">
    <citation type="submission" date="2021-01" db="EMBL/GenBank/DDBJ databases">
        <title>Whole genome shotgun sequence of Actinoplanes tereljensis NBRC 105297.</title>
        <authorList>
            <person name="Komaki H."/>
            <person name="Tamura T."/>
        </authorList>
    </citation>
    <scope>NUCLEOTIDE SEQUENCE</scope>
    <source>
        <strain evidence="12">NBRC 105297</strain>
    </source>
</reference>
<protein>
    <submittedName>
        <fullName evidence="12">NADH oxidase</fullName>
    </submittedName>
</protein>
<dbReference type="InterPro" id="IPR023753">
    <property type="entry name" value="FAD/NAD-binding_dom"/>
</dbReference>
<comment type="caution">
    <text evidence="12">The sequence shown here is derived from an EMBL/GenBank/DDBJ whole genome shotgun (WGS) entry which is preliminary data.</text>
</comment>
<feature type="domain" description="NADH:flavin oxidoreductase/NADH oxidase N-terminal" evidence="10">
    <location>
        <begin position="8"/>
        <end position="326"/>
    </location>
</feature>
<comment type="similarity">
    <text evidence="3">In the N-terminal section; belongs to the NADH:flavin oxidoreductase/NADH oxidase family.</text>
</comment>
<keyword evidence="7" id="KW-0560">Oxidoreductase</keyword>
<evidence type="ECO:0000256" key="4">
    <source>
        <dbReference type="ARBA" id="ARBA00022630"/>
    </source>
</evidence>
<evidence type="ECO:0000256" key="9">
    <source>
        <dbReference type="ARBA" id="ARBA00023014"/>
    </source>
</evidence>
<comment type="cofactor">
    <cofactor evidence="1">
        <name>FMN</name>
        <dbReference type="ChEBI" id="CHEBI:58210"/>
    </cofactor>
</comment>
<organism evidence="12 13">
    <name type="scientific">Paractinoplanes tereljensis</name>
    <dbReference type="NCBI Taxonomy" id="571912"/>
    <lineage>
        <taxon>Bacteria</taxon>
        <taxon>Bacillati</taxon>
        <taxon>Actinomycetota</taxon>
        <taxon>Actinomycetes</taxon>
        <taxon>Micromonosporales</taxon>
        <taxon>Micromonosporaceae</taxon>
        <taxon>Paractinoplanes</taxon>
    </lineage>
</organism>